<dbReference type="SUPFAM" id="SSF56219">
    <property type="entry name" value="DNase I-like"/>
    <property type="match status" value="1"/>
</dbReference>
<organism evidence="2 3">
    <name type="scientific">Temnothorax curvispinosus</name>
    <dbReference type="NCBI Taxonomy" id="300111"/>
    <lineage>
        <taxon>Eukaryota</taxon>
        <taxon>Metazoa</taxon>
        <taxon>Ecdysozoa</taxon>
        <taxon>Arthropoda</taxon>
        <taxon>Hexapoda</taxon>
        <taxon>Insecta</taxon>
        <taxon>Pterygota</taxon>
        <taxon>Neoptera</taxon>
        <taxon>Endopterygota</taxon>
        <taxon>Hymenoptera</taxon>
        <taxon>Apocrita</taxon>
        <taxon>Aculeata</taxon>
        <taxon>Formicoidea</taxon>
        <taxon>Formicidae</taxon>
        <taxon>Myrmicinae</taxon>
        <taxon>Temnothorax</taxon>
    </lineage>
</organism>
<dbReference type="PANTHER" id="PTHR33395">
    <property type="entry name" value="TRANSCRIPTASE, PUTATIVE-RELATED-RELATED"/>
    <property type="match status" value="1"/>
</dbReference>
<accession>A0A6J1RBC6</accession>
<name>A0A6J1RBC6_9HYME</name>
<dbReference type="InterPro" id="IPR036691">
    <property type="entry name" value="Endo/exonu/phosph_ase_sf"/>
</dbReference>
<gene>
    <name evidence="3" type="primary">LOC112466380</name>
</gene>
<reference evidence="3" key="1">
    <citation type="submission" date="2025-08" db="UniProtKB">
        <authorList>
            <consortium name="RefSeq"/>
        </authorList>
    </citation>
    <scope>IDENTIFICATION</scope>
    <source>
        <tissue evidence="3">Whole body</tissue>
    </source>
</reference>
<dbReference type="Gene3D" id="3.60.10.10">
    <property type="entry name" value="Endonuclease/exonuclease/phosphatase"/>
    <property type="match status" value="1"/>
</dbReference>
<evidence type="ECO:0000313" key="2">
    <source>
        <dbReference type="Proteomes" id="UP000504618"/>
    </source>
</evidence>
<dbReference type="AlphaFoldDB" id="A0A6J1RBC6"/>
<sequence>MGPVCDGEECHHYFITSAKSGDQSINEDTDIGPRSDTSSACRVQETEGTPERENQQRRNQSTYCLQGRSSFDSSNQGRSSKKSPIILSVYYQNVRGMNSKLNTFLTSPDILSYDIVAITESWLSSSVHSHEAFDSQCFFVYRNDRVDRIGGGVLLAIRSNLKSMLFPLLNYPAELSDINIICVKVESLHKPFYIILFYISPNNKLTVYQTLYDYIMSLRKLWNKRILVLGDFNIPSFINFSVLNPLHAATSAFLHFYNLTQYSQIVNIIKINC</sequence>
<protein>
    <submittedName>
        <fullName evidence="3">Uncharacterized protein LOC112466380</fullName>
    </submittedName>
</protein>
<feature type="region of interest" description="Disordered" evidence="1">
    <location>
        <begin position="21"/>
        <end position="80"/>
    </location>
</feature>
<dbReference type="GeneID" id="112466380"/>
<evidence type="ECO:0000313" key="3">
    <source>
        <dbReference type="RefSeq" id="XP_024890211.1"/>
    </source>
</evidence>
<evidence type="ECO:0000256" key="1">
    <source>
        <dbReference type="SAM" id="MobiDB-lite"/>
    </source>
</evidence>
<feature type="compositionally biased region" description="Polar residues" evidence="1">
    <location>
        <begin position="57"/>
        <end position="78"/>
    </location>
</feature>
<dbReference type="RefSeq" id="XP_024890211.1">
    <property type="nucleotide sequence ID" value="XM_025034443.1"/>
</dbReference>
<dbReference type="Proteomes" id="UP000504618">
    <property type="component" value="Unplaced"/>
</dbReference>
<proteinExistence type="predicted"/>
<dbReference type="OrthoDB" id="7699805at2759"/>
<dbReference type="PANTHER" id="PTHR33395:SF22">
    <property type="entry name" value="REVERSE TRANSCRIPTASE DOMAIN-CONTAINING PROTEIN"/>
    <property type="match status" value="1"/>
</dbReference>
<keyword evidence="2" id="KW-1185">Reference proteome</keyword>